<keyword evidence="4 8" id="KW-0560">Oxidoreductase</keyword>
<gene>
    <name evidence="9" type="ORF">CRI78_17950</name>
</gene>
<name>A0A2A7NS01_9MYCO</name>
<evidence type="ECO:0000256" key="4">
    <source>
        <dbReference type="ARBA" id="ARBA00023002"/>
    </source>
</evidence>
<keyword evidence="10" id="KW-1185">Reference proteome</keyword>
<keyword evidence="5 7" id="KW-0408">Iron</keyword>
<evidence type="ECO:0000256" key="3">
    <source>
        <dbReference type="ARBA" id="ARBA00022723"/>
    </source>
</evidence>
<evidence type="ECO:0000313" key="9">
    <source>
        <dbReference type="EMBL" id="PEG53073.1"/>
    </source>
</evidence>
<dbReference type="RefSeq" id="WP_079244513.1">
    <property type="nucleotide sequence ID" value="NZ_BAAATC010000008.1"/>
</dbReference>
<evidence type="ECO:0000313" key="10">
    <source>
        <dbReference type="Proteomes" id="UP000220340"/>
    </source>
</evidence>
<comment type="cofactor">
    <cofactor evidence="7">
        <name>heme</name>
        <dbReference type="ChEBI" id="CHEBI:30413"/>
    </cofactor>
</comment>
<dbReference type="AlphaFoldDB" id="A0A2A7NS01"/>
<feature type="binding site" description="axial binding residue" evidence="7">
    <location>
        <position position="397"/>
    </location>
    <ligand>
        <name>heme</name>
        <dbReference type="ChEBI" id="CHEBI:30413"/>
    </ligand>
    <ligandPart>
        <name>Fe</name>
        <dbReference type="ChEBI" id="CHEBI:18248"/>
    </ligandPart>
</feature>
<dbReference type="Pfam" id="PF00067">
    <property type="entry name" value="p450"/>
    <property type="match status" value="1"/>
</dbReference>
<dbReference type="GO" id="GO:0020037">
    <property type="term" value="F:heme binding"/>
    <property type="evidence" value="ECO:0007669"/>
    <property type="project" value="InterPro"/>
</dbReference>
<dbReference type="OrthoDB" id="7376058at2"/>
<comment type="caution">
    <text evidence="9">The sequence shown here is derived from an EMBL/GenBank/DDBJ whole genome shotgun (WGS) entry which is preliminary data.</text>
</comment>
<evidence type="ECO:0000256" key="5">
    <source>
        <dbReference type="ARBA" id="ARBA00023004"/>
    </source>
</evidence>
<evidence type="ECO:0000256" key="6">
    <source>
        <dbReference type="ARBA" id="ARBA00023033"/>
    </source>
</evidence>
<dbReference type="PRINTS" id="PR00385">
    <property type="entry name" value="P450"/>
</dbReference>
<evidence type="ECO:0000256" key="7">
    <source>
        <dbReference type="PIRSR" id="PIRSR602401-1"/>
    </source>
</evidence>
<keyword evidence="2 7" id="KW-0349">Heme</keyword>
<dbReference type="SUPFAM" id="SSF48264">
    <property type="entry name" value="Cytochrome P450"/>
    <property type="match status" value="1"/>
</dbReference>
<dbReference type="InterPro" id="IPR002401">
    <property type="entry name" value="Cyt_P450_E_grp-I"/>
</dbReference>
<dbReference type="PRINTS" id="PR00463">
    <property type="entry name" value="EP450I"/>
</dbReference>
<dbReference type="EMBL" id="PDCR01000023">
    <property type="protein sequence ID" value="PEG53073.1"/>
    <property type="molecule type" value="Genomic_DNA"/>
</dbReference>
<dbReference type="PANTHER" id="PTHR24291:SF50">
    <property type="entry name" value="BIFUNCTIONAL ALBAFLAVENONE MONOOXYGENASE_TERPENE SYNTHASE"/>
    <property type="match status" value="1"/>
</dbReference>
<reference evidence="9 10" key="1">
    <citation type="submission" date="2017-10" db="EMBL/GenBank/DDBJ databases">
        <title>The new phylogeny of genus Mycobacterium.</title>
        <authorList>
            <person name="Tortoli E."/>
            <person name="Trovato A."/>
            <person name="Cirillo D.M."/>
        </authorList>
    </citation>
    <scope>NUCLEOTIDE SEQUENCE [LARGE SCALE GENOMIC DNA]</scope>
    <source>
        <strain evidence="9 10">IP141170001</strain>
    </source>
</reference>
<dbReference type="InterPro" id="IPR036396">
    <property type="entry name" value="Cyt_P450_sf"/>
</dbReference>
<dbReference type="PROSITE" id="PS00086">
    <property type="entry name" value="CYTOCHROME_P450"/>
    <property type="match status" value="1"/>
</dbReference>
<protein>
    <submittedName>
        <fullName evidence="9">Cytochrome P450</fullName>
    </submittedName>
</protein>
<evidence type="ECO:0000256" key="2">
    <source>
        <dbReference type="ARBA" id="ARBA00022617"/>
    </source>
</evidence>
<evidence type="ECO:0000256" key="8">
    <source>
        <dbReference type="RuleBase" id="RU000461"/>
    </source>
</evidence>
<organism evidence="9 10">
    <name type="scientific">Mycolicibacterium diernhoferi</name>
    <dbReference type="NCBI Taxonomy" id="1801"/>
    <lineage>
        <taxon>Bacteria</taxon>
        <taxon>Bacillati</taxon>
        <taxon>Actinomycetota</taxon>
        <taxon>Actinomycetes</taxon>
        <taxon>Mycobacteriales</taxon>
        <taxon>Mycobacteriaceae</taxon>
        <taxon>Mycolicibacterium</taxon>
    </lineage>
</organism>
<comment type="similarity">
    <text evidence="1 8">Belongs to the cytochrome P450 family.</text>
</comment>
<dbReference type="InterPro" id="IPR001128">
    <property type="entry name" value="Cyt_P450"/>
</dbReference>
<dbReference type="GO" id="GO:0016705">
    <property type="term" value="F:oxidoreductase activity, acting on paired donors, with incorporation or reduction of molecular oxygen"/>
    <property type="evidence" value="ECO:0007669"/>
    <property type="project" value="InterPro"/>
</dbReference>
<keyword evidence="3 7" id="KW-0479">Metal-binding</keyword>
<keyword evidence="6 8" id="KW-0503">Monooxygenase</keyword>
<dbReference type="GO" id="GO:0005506">
    <property type="term" value="F:iron ion binding"/>
    <property type="evidence" value="ECO:0007669"/>
    <property type="project" value="InterPro"/>
</dbReference>
<dbReference type="GO" id="GO:0004497">
    <property type="term" value="F:monooxygenase activity"/>
    <property type="evidence" value="ECO:0007669"/>
    <property type="project" value="UniProtKB-KW"/>
</dbReference>
<sequence>MRQNDELPWVPRNPMPYRDQMKALRSFNAGFEMFRDSGGPVTRVKLGPRWLMPELVVTNSPQGGRDVLGRPDTFVDKTMLHREMRHVLGGNLFDLMHDEWLPRRRALQPLFTKKHVEAFGGHMAQAAHAVVDTWEEGQRLDLDFECRRLTLRALGRSVLGIDLDQRADAIGEPLREVLTYIADRATAPIRAPRWLPTPARARARAAAAALRGLATDVLAACRAAPDFDAPLVRALLAAKDPVTGRGLTDEEIRDELVVFIAAGHDTTATTLTYALWQLGRNPQIQEAVRAEVAELGDRELTCADIADLGYTVQVLREALRLCPPAPGAARVAVRDVVVDGHRVAAGTVLLFGIYAVQRDPQLWDDPLMFDPERFRPEVAKRLNRWQYLPFGAGPRSCIGDHFAMLEATLALATIVRRAELHSENEEFPVATPFTMVAASPIWASVCWRRPQTTEYPGGSADLPVSAVSTVSP</sequence>
<dbReference type="Proteomes" id="UP000220340">
    <property type="component" value="Unassembled WGS sequence"/>
</dbReference>
<accession>A0A2A7NS01</accession>
<evidence type="ECO:0000256" key="1">
    <source>
        <dbReference type="ARBA" id="ARBA00010617"/>
    </source>
</evidence>
<dbReference type="InterPro" id="IPR050196">
    <property type="entry name" value="Cytochrome_P450_Monoox"/>
</dbReference>
<proteinExistence type="inferred from homology"/>
<dbReference type="Gene3D" id="1.10.630.10">
    <property type="entry name" value="Cytochrome P450"/>
    <property type="match status" value="1"/>
</dbReference>
<dbReference type="InterPro" id="IPR017972">
    <property type="entry name" value="Cyt_P450_CS"/>
</dbReference>
<dbReference type="PANTHER" id="PTHR24291">
    <property type="entry name" value="CYTOCHROME P450 FAMILY 4"/>
    <property type="match status" value="1"/>
</dbReference>